<reference evidence="6 7" key="1">
    <citation type="submission" date="2019-02" db="EMBL/GenBank/DDBJ databases">
        <title>Deep-cultivation of Planctomycetes and their phenomic and genomic characterization uncovers novel biology.</title>
        <authorList>
            <person name="Wiegand S."/>
            <person name="Jogler M."/>
            <person name="Boedeker C."/>
            <person name="Pinto D."/>
            <person name="Vollmers J."/>
            <person name="Rivas-Marin E."/>
            <person name="Kohn T."/>
            <person name="Peeters S.H."/>
            <person name="Heuer A."/>
            <person name="Rast P."/>
            <person name="Oberbeckmann S."/>
            <person name="Bunk B."/>
            <person name="Jeske O."/>
            <person name="Meyerdierks A."/>
            <person name="Storesund J.E."/>
            <person name="Kallscheuer N."/>
            <person name="Luecker S."/>
            <person name="Lage O.M."/>
            <person name="Pohl T."/>
            <person name="Merkel B.J."/>
            <person name="Hornburger P."/>
            <person name="Mueller R.-W."/>
            <person name="Bruemmer F."/>
            <person name="Labrenz M."/>
            <person name="Spormann A.M."/>
            <person name="Op den Camp H."/>
            <person name="Overmann J."/>
            <person name="Amann R."/>
            <person name="Jetten M.S.M."/>
            <person name="Mascher T."/>
            <person name="Medema M.H."/>
            <person name="Devos D.P."/>
            <person name="Kaster A.-K."/>
            <person name="Ovreas L."/>
            <person name="Rohde M."/>
            <person name="Galperin M.Y."/>
            <person name="Jogler C."/>
        </authorList>
    </citation>
    <scope>NUCLEOTIDE SEQUENCE [LARGE SCALE GENOMIC DNA]</scope>
    <source>
        <strain evidence="6 7">V22</strain>
    </source>
</reference>
<comment type="similarity">
    <text evidence="4">Belongs to the cyclic nucleotide phosphodiesterase class-III family.</text>
</comment>
<dbReference type="KEGG" id="chya:V22_14370"/>
<evidence type="ECO:0000256" key="2">
    <source>
        <dbReference type="ARBA" id="ARBA00022801"/>
    </source>
</evidence>
<evidence type="ECO:0000256" key="3">
    <source>
        <dbReference type="ARBA" id="ARBA00023004"/>
    </source>
</evidence>
<dbReference type="InterPro" id="IPR004843">
    <property type="entry name" value="Calcineurin-like_PHP"/>
</dbReference>
<dbReference type="GO" id="GO:0016787">
    <property type="term" value="F:hydrolase activity"/>
    <property type="evidence" value="ECO:0007669"/>
    <property type="project" value="UniProtKB-KW"/>
</dbReference>
<dbReference type="RefSeq" id="WP_197439995.1">
    <property type="nucleotide sequence ID" value="NZ_CP036316.1"/>
</dbReference>
<dbReference type="PANTHER" id="PTHR42988">
    <property type="entry name" value="PHOSPHOHYDROLASE"/>
    <property type="match status" value="1"/>
</dbReference>
<dbReference type="InterPro" id="IPR050884">
    <property type="entry name" value="CNP_phosphodiesterase-III"/>
</dbReference>
<dbReference type="Pfam" id="PF00149">
    <property type="entry name" value="Metallophos"/>
    <property type="match status" value="1"/>
</dbReference>
<evidence type="ECO:0000313" key="7">
    <source>
        <dbReference type="Proteomes" id="UP000319976"/>
    </source>
</evidence>
<evidence type="ECO:0000259" key="5">
    <source>
        <dbReference type="Pfam" id="PF00149"/>
    </source>
</evidence>
<accession>A0A517T752</accession>
<keyword evidence="7" id="KW-1185">Reference proteome</keyword>
<sequence length="281" mass="31772">MSDLHFGPPYVSRVGKSLLEFANEQALELIVVSGDLTEYATDTEFQQAADFLSQLPGAVPRVVIPGNHDVPQLQQPRIKDFRHPFRKYRNYINEQLDNHYEFDGLTVVALNSTSWWGSWINGWISDRQLDYCERAFADTPEEYLRLFVTHHHLAPAPDYDGGTVMRRAKTVVDKLHDCKVDIALGGHLHRSYIGNTLDFYPGEDRSQGVVIVQAGTATSRRGRAREKEKNSVNIIETDSDSIQIQNFMFFDQLGGFVPVSEHRYPRAGVTSLSSTSLACRP</sequence>
<keyword evidence="2" id="KW-0378">Hydrolase</keyword>
<keyword evidence="3" id="KW-0408">Iron</keyword>
<dbReference type="SUPFAM" id="SSF56300">
    <property type="entry name" value="Metallo-dependent phosphatases"/>
    <property type="match status" value="1"/>
</dbReference>
<organism evidence="6 7">
    <name type="scientific">Calycomorphotria hydatis</name>
    <dbReference type="NCBI Taxonomy" id="2528027"/>
    <lineage>
        <taxon>Bacteria</taxon>
        <taxon>Pseudomonadati</taxon>
        <taxon>Planctomycetota</taxon>
        <taxon>Planctomycetia</taxon>
        <taxon>Planctomycetales</taxon>
        <taxon>Planctomycetaceae</taxon>
        <taxon>Calycomorphotria</taxon>
    </lineage>
</organism>
<protein>
    <submittedName>
        <fullName evidence="6">Cyclic 3',5'-adenosine monophosphate phosphodiesterase</fullName>
    </submittedName>
</protein>
<dbReference type="Proteomes" id="UP000319976">
    <property type="component" value="Chromosome"/>
</dbReference>
<proteinExistence type="inferred from homology"/>
<evidence type="ECO:0000313" key="6">
    <source>
        <dbReference type="EMBL" id="QDT64206.1"/>
    </source>
</evidence>
<dbReference type="GO" id="GO:0046872">
    <property type="term" value="F:metal ion binding"/>
    <property type="evidence" value="ECO:0007669"/>
    <property type="project" value="UniProtKB-KW"/>
</dbReference>
<feature type="domain" description="Calcineurin-like phosphoesterase" evidence="5">
    <location>
        <begin position="2"/>
        <end position="190"/>
    </location>
</feature>
<dbReference type="Gene3D" id="3.60.21.10">
    <property type="match status" value="1"/>
</dbReference>
<evidence type="ECO:0000256" key="1">
    <source>
        <dbReference type="ARBA" id="ARBA00022723"/>
    </source>
</evidence>
<name>A0A517T752_9PLAN</name>
<gene>
    <name evidence="6" type="ORF">V22_14370</name>
</gene>
<dbReference type="CDD" id="cd07400">
    <property type="entry name" value="MPP_1"/>
    <property type="match status" value="1"/>
</dbReference>
<dbReference type="InterPro" id="IPR029052">
    <property type="entry name" value="Metallo-depent_PP-like"/>
</dbReference>
<dbReference type="EMBL" id="CP036316">
    <property type="protein sequence ID" value="QDT64206.1"/>
    <property type="molecule type" value="Genomic_DNA"/>
</dbReference>
<dbReference type="AlphaFoldDB" id="A0A517T752"/>
<dbReference type="PANTHER" id="PTHR42988:SF2">
    <property type="entry name" value="CYCLIC NUCLEOTIDE PHOSPHODIESTERASE CBUA0032-RELATED"/>
    <property type="match status" value="1"/>
</dbReference>
<evidence type="ECO:0000256" key="4">
    <source>
        <dbReference type="ARBA" id="ARBA00025742"/>
    </source>
</evidence>
<keyword evidence="1" id="KW-0479">Metal-binding</keyword>